<keyword evidence="2 4" id="KW-0238">DNA-binding</keyword>
<dbReference type="PANTHER" id="PTHR33175:SF3">
    <property type="entry name" value="DNA-BINDING PROTEIN HU-BETA"/>
    <property type="match status" value="1"/>
</dbReference>
<evidence type="ECO:0000256" key="3">
    <source>
        <dbReference type="RuleBase" id="RU003939"/>
    </source>
</evidence>
<name>A0ABT9DDF0_9MOLU</name>
<protein>
    <submittedName>
        <fullName evidence="4">HU family DNA-binding protein</fullName>
    </submittedName>
</protein>
<dbReference type="RefSeq" id="WP_304515279.1">
    <property type="nucleotide sequence ID" value="NZ_JAOSID010000003.1"/>
</dbReference>
<evidence type="ECO:0000256" key="2">
    <source>
        <dbReference type="ARBA" id="ARBA00023125"/>
    </source>
</evidence>
<dbReference type="InterPro" id="IPR010992">
    <property type="entry name" value="IHF-like_DNA-bd_dom_sf"/>
</dbReference>
<sequence>MTKSTLISKISEQLKISKKDTENFFNCLYEQIVKSLKDEEKIIVPKLGIIKLVYREKRTCKVPKSSKIVEIPAKYVPIFKMNSKFKESFTDH</sequence>
<dbReference type="SUPFAM" id="SSF47729">
    <property type="entry name" value="IHF-like DNA-binding proteins"/>
    <property type="match status" value="1"/>
</dbReference>
<dbReference type="Pfam" id="PF00216">
    <property type="entry name" value="Bac_DNA_binding"/>
    <property type="match status" value="1"/>
</dbReference>
<keyword evidence="5" id="KW-1185">Reference proteome</keyword>
<evidence type="ECO:0000256" key="1">
    <source>
        <dbReference type="ARBA" id="ARBA00023067"/>
    </source>
</evidence>
<dbReference type="Gene3D" id="4.10.520.10">
    <property type="entry name" value="IHF-like DNA-binding proteins"/>
    <property type="match status" value="1"/>
</dbReference>
<reference evidence="4 5" key="1">
    <citation type="journal article" date="2023" name="Int. J. Syst. Evol. Microbiol.">
        <title>The observation of taxonomic boundaries for the 16SrII and 16SrXXV phytoplasmas using genome-based delimitation.</title>
        <authorList>
            <person name="Rodrigues Jardim B."/>
            <person name="Tran-Nguyen L.T.T."/>
            <person name="Gambley C."/>
            <person name="Al-Sadi A.M."/>
            <person name="Al-Subhi A.M."/>
            <person name="Foissac X."/>
            <person name="Salar P."/>
            <person name="Cai H."/>
            <person name="Yang J.Y."/>
            <person name="Davis R."/>
            <person name="Jones L."/>
            <person name="Rodoni B."/>
            <person name="Constable F.E."/>
        </authorList>
    </citation>
    <scope>NUCLEOTIDE SEQUENCE [LARGE SCALE GENOMIC DNA]</scope>
    <source>
        <strain evidence="4">BAWM-155c</strain>
    </source>
</reference>
<proteinExistence type="inferred from homology"/>
<comment type="caution">
    <text evidence="4">The sequence shown here is derived from an EMBL/GenBank/DDBJ whole genome shotgun (WGS) entry which is preliminary data.</text>
</comment>
<dbReference type="PANTHER" id="PTHR33175">
    <property type="entry name" value="DNA-BINDING PROTEIN HU"/>
    <property type="match status" value="1"/>
</dbReference>
<evidence type="ECO:0000313" key="5">
    <source>
        <dbReference type="Proteomes" id="UP001172036"/>
    </source>
</evidence>
<dbReference type="SMART" id="SM00411">
    <property type="entry name" value="BHL"/>
    <property type="match status" value="1"/>
</dbReference>
<organism evidence="4 5">
    <name type="scientific">Candidatus Phytoplasma melaleucae</name>
    <dbReference type="NCBI Taxonomy" id="2982630"/>
    <lineage>
        <taxon>Bacteria</taxon>
        <taxon>Bacillati</taxon>
        <taxon>Mycoplasmatota</taxon>
        <taxon>Mollicutes</taxon>
        <taxon>Acholeplasmatales</taxon>
        <taxon>Acholeplasmataceae</taxon>
        <taxon>Candidatus Phytoplasma</taxon>
    </lineage>
</organism>
<accession>A0ABT9DDF0</accession>
<dbReference type="EMBL" id="JAOSID010000003">
    <property type="protein sequence ID" value="MDO8168077.1"/>
    <property type="molecule type" value="Genomic_DNA"/>
</dbReference>
<comment type="similarity">
    <text evidence="3">Belongs to the bacterial histone-like protein family.</text>
</comment>
<dbReference type="GO" id="GO:0003677">
    <property type="term" value="F:DNA binding"/>
    <property type="evidence" value="ECO:0007669"/>
    <property type="project" value="UniProtKB-KW"/>
</dbReference>
<evidence type="ECO:0000313" key="4">
    <source>
        <dbReference type="EMBL" id="MDO8168077.1"/>
    </source>
</evidence>
<dbReference type="Proteomes" id="UP001172036">
    <property type="component" value="Unassembled WGS sequence"/>
</dbReference>
<gene>
    <name evidence="4" type="ORF">OC680_01080</name>
</gene>
<dbReference type="InterPro" id="IPR000119">
    <property type="entry name" value="Hist_DNA-bd"/>
</dbReference>
<keyword evidence="1" id="KW-0226">DNA condensation</keyword>